<protein>
    <submittedName>
        <fullName evidence="4">Ribonuclease T</fullName>
    </submittedName>
</protein>
<dbReference type="GO" id="GO:0033897">
    <property type="term" value="F:ribonuclease T2 activity"/>
    <property type="evidence" value="ECO:0007669"/>
    <property type="project" value="InterPro"/>
</dbReference>
<evidence type="ECO:0000313" key="4">
    <source>
        <dbReference type="EMBL" id="PJG84942.1"/>
    </source>
</evidence>
<dbReference type="InterPro" id="IPR036430">
    <property type="entry name" value="RNase_T2-like_sf"/>
</dbReference>
<dbReference type="PROSITE" id="PS00530">
    <property type="entry name" value="RNASE_T2_1"/>
    <property type="match status" value="1"/>
</dbReference>
<name>A0A2M8S1A9_9PAST</name>
<reference evidence="4 5" key="1">
    <citation type="submission" date="2017-11" db="EMBL/GenBank/DDBJ databases">
        <title>Reclassification of Bisgaard taxon 7 as Conservatibacter flavescens gen. nov., sp. nov.</title>
        <authorList>
            <person name="Christensen H."/>
        </authorList>
    </citation>
    <scope>NUCLEOTIDE SEQUENCE [LARGE SCALE GENOMIC DNA]</scope>
    <source>
        <strain evidence="4 5">7_4</strain>
    </source>
</reference>
<organism evidence="4 5">
    <name type="scientific">Conservatibacter flavescens</name>
    <dbReference type="NCBI Taxonomy" id="28161"/>
    <lineage>
        <taxon>Bacteria</taxon>
        <taxon>Pseudomonadati</taxon>
        <taxon>Pseudomonadota</taxon>
        <taxon>Gammaproteobacteria</taxon>
        <taxon>Pasteurellales</taxon>
        <taxon>Pasteurellaceae</taxon>
        <taxon>Conservatibacter</taxon>
    </lineage>
</organism>
<feature type="transmembrane region" description="Helical" evidence="3">
    <location>
        <begin position="9"/>
        <end position="27"/>
    </location>
</feature>
<evidence type="ECO:0000256" key="2">
    <source>
        <dbReference type="RuleBase" id="RU004328"/>
    </source>
</evidence>
<dbReference type="InterPro" id="IPR033130">
    <property type="entry name" value="RNase_T2_His_AS_2"/>
</dbReference>
<dbReference type="PANTHER" id="PTHR11240">
    <property type="entry name" value="RIBONUCLEASE T2"/>
    <property type="match status" value="1"/>
</dbReference>
<dbReference type="PROSITE" id="PS00531">
    <property type="entry name" value="RNASE_T2_2"/>
    <property type="match status" value="1"/>
</dbReference>
<proteinExistence type="inferred from homology"/>
<evidence type="ECO:0000256" key="1">
    <source>
        <dbReference type="ARBA" id="ARBA00007469"/>
    </source>
</evidence>
<comment type="caution">
    <text evidence="4">The sequence shown here is derived from an EMBL/GenBank/DDBJ whole genome shotgun (WGS) entry which is preliminary data.</text>
</comment>
<dbReference type="Gene3D" id="3.90.730.10">
    <property type="entry name" value="Ribonuclease T2-like"/>
    <property type="match status" value="1"/>
</dbReference>
<accession>A0A2M8S1A9</accession>
<evidence type="ECO:0000313" key="5">
    <source>
        <dbReference type="Proteomes" id="UP000229329"/>
    </source>
</evidence>
<dbReference type="AlphaFoldDB" id="A0A2M8S1A9"/>
<comment type="similarity">
    <text evidence="1 2">Belongs to the RNase T2 family.</text>
</comment>
<keyword evidence="3" id="KW-0812">Transmembrane</keyword>
<dbReference type="Proteomes" id="UP000229329">
    <property type="component" value="Unassembled WGS sequence"/>
</dbReference>
<dbReference type="RefSeq" id="WP_100289219.1">
    <property type="nucleotide sequence ID" value="NZ_PHHA01000020.1"/>
</dbReference>
<keyword evidence="3" id="KW-0472">Membrane</keyword>
<dbReference type="EMBL" id="PHHA01000020">
    <property type="protein sequence ID" value="PJG84942.1"/>
    <property type="molecule type" value="Genomic_DNA"/>
</dbReference>
<keyword evidence="5" id="KW-1185">Reference proteome</keyword>
<gene>
    <name evidence="4" type="ORF">CVP05_08895</name>
</gene>
<dbReference type="InterPro" id="IPR001568">
    <property type="entry name" value="RNase_T2-like"/>
</dbReference>
<dbReference type="InterPro" id="IPR018188">
    <property type="entry name" value="RNase_T2_His_AS_1"/>
</dbReference>
<dbReference type="SUPFAM" id="SSF55895">
    <property type="entry name" value="Ribonuclease Rh-like"/>
    <property type="match status" value="1"/>
</dbReference>
<dbReference type="PANTHER" id="PTHR11240:SF22">
    <property type="entry name" value="RIBONUCLEASE T2"/>
    <property type="match status" value="1"/>
</dbReference>
<evidence type="ECO:0000256" key="3">
    <source>
        <dbReference type="SAM" id="Phobius"/>
    </source>
</evidence>
<sequence length="228" mass="26730">MNQKQISQLSLFVICVFMLLLAGWYYFSEQKHAVETAVEGNYDVSLKSDPIGQNKRAPTNYYTLVLSWSPAFCEKQRRRNNDQLPKAVEYQCGKTQQFGWVIHGLWPQNAKARRVSEHPRFCQGDLKALPQELIEQYMAESPSARLLQGQWEKHGACAFKEAKTYFDKQRELYHALKLPNYELSRKELFNWLKKNNSQLQGKNLNASRNELFICYDLDWAVIDCPRIR</sequence>
<keyword evidence="3" id="KW-1133">Transmembrane helix</keyword>
<dbReference type="Pfam" id="PF00445">
    <property type="entry name" value="Ribonuclease_T2"/>
    <property type="match status" value="1"/>
</dbReference>
<dbReference type="GO" id="GO:0006401">
    <property type="term" value="P:RNA catabolic process"/>
    <property type="evidence" value="ECO:0007669"/>
    <property type="project" value="UniProtKB-ARBA"/>
</dbReference>
<dbReference type="OrthoDB" id="4720638at2"/>
<dbReference type="GO" id="GO:0003723">
    <property type="term" value="F:RNA binding"/>
    <property type="evidence" value="ECO:0007669"/>
    <property type="project" value="InterPro"/>
</dbReference>